<dbReference type="SUPFAM" id="SSF50249">
    <property type="entry name" value="Nucleic acid-binding proteins"/>
    <property type="match status" value="1"/>
</dbReference>
<feature type="compositionally biased region" description="Pro residues" evidence="4">
    <location>
        <begin position="133"/>
        <end position="170"/>
    </location>
</feature>
<proteinExistence type="inferred from homology"/>
<dbReference type="GO" id="GO:0006260">
    <property type="term" value="P:DNA replication"/>
    <property type="evidence" value="ECO:0007669"/>
    <property type="project" value="InterPro"/>
</dbReference>
<dbReference type="InterPro" id="IPR012340">
    <property type="entry name" value="NA-bd_OB-fold"/>
</dbReference>
<evidence type="ECO:0000313" key="5">
    <source>
        <dbReference type="EMBL" id="VFJ61200.1"/>
    </source>
</evidence>
<dbReference type="AlphaFoldDB" id="A0A450T3R4"/>
<dbReference type="GO" id="GO:0009295">
    <property type="term" value="C:nucleoid"/>
    <property type="evidence" value="ECO:0007669"/>
    <property type="project" value="TreeGrafter"/>
</dbReference>
<evidence type="ECO:0000256" key="3">
    <source>
        <dbReference type="RuleBase" id="RU000524"/>
    </source>
</evidence>
<reference evidence="5" key="1">
    <citation type="submission" date="2019-02" db="EMBL/GenBank/DDBJ databases">
        <authorList>
            <person name="Gruber-Vodicka R. H."/>
            <person name="Seah K. B. B."/>
        </authorList>
    </citation>
    <scope>NUCLEOTIDE SEQUENCE</scope>
    <source>
        <strain evidence="5">BECK_BZ131</strain>
    </source>
</reference>
<dbReference type="HAMAP" id="MF_00984">
    <property type="entry name" value="SSB"/>
    <property type="match status" value="1"/>
</dbReference>
<protein>
    <recommendedName>
        <fullName evidence="2 3">Single-stranded DNA-binding protein</fullName>
        <shortName evidence="2">SSB</shortName>
    </recommendedName>
</protein>
<dbReference type="NCBIfam" id="TIGR00621">
    <property type="entry name" value="ssb"/>
    <property type="match status" value="1"/>
</dbReference>
<dbReference type="GO" id="GO:0003697">
    <property type="term" value="F:single-stranded DNA binding"/>
    <property type="evidence" value="ECO:0007669"/>
    <property type="project" value="UniProtKB-UniRule"/>
</dbReference>
<dbReference type="PANTHER" id="PTHR10302">
    <property type="entry name" value="SINGLE-STRANDED DNA-BINDING PROTEIN"/>
    <property type="match status" value="1"/>
</dbReference>
<name>A0A450T3R4_9GAMM</name>
<dbReference type="InterPro" id="IPR000424">
    <property type="entry name" value="Primosome_PriB/ssb"/>
</dbReference>
<dbReference type="PROSITE" id="PS50935">
    <property type="entry name" value="SSB"/>
    <property type="match status" value="1"/>
</dbReference>
<sequence length="198" mass="21411">MARGLNKVMLIGHLGADPETRYMPNGNAVTNIRLATTDSWKDRQTGEQQERTEWHRIVMFARLGEIAAEYLRKGSQVYVEGRLQTRKWQAQDGSDRWSTEIIANEMQMLGSRRQSTEYQDSPDPAGNWDRTPAAPPAAPPPYGSTPPASPASPAPPAPPAAPAGHPPNPVTYPSAGAVPPGPSEPSGASDNFDDDVPF</sequence>
<dbReference type="EMBL" id="CAADFE010000001">
    <property type="protein sequence ID" value="VFJ61200.1"/>
    <property type="molecule type" value="Genomic_DNA"/>
</dbReference>
<keyword evidence="1 2" id="KW-0238">DNA-binding</keyword>
<comment type="caution">
    <text evidence="2">Lacks conserved residue(s) required for the propagation of feature annotation.</text>
</comment>
<gene>
    <name evidence="5" type="ORF">BECKFW1821C_GA0114237_100122</name>
</gene>
<feature type="region of interest" description="Disordered" evidence="4">
    <location>
        <begin position="110"/>
        <end position="198"/>
    </location>
</feature>
<organism evidence="5">
    <name type="scientific">Candidatus Kentrum sp. FW</name>
    <dbReference type="NCBI Taxonomy" id="2126338"/>
    <lineage>
        <taxon>Bacteria</taxon>
        <taxon>Pseudomonadati</taxon>
        <taxon>Pseudomonadota</taxon>
        <taxon>Gammaproteobacteria</taxon>
        <taxon>Candidatus Kentrum</taxon>
    </lineage>
</organism>
<dbReference type="Gene3D" id="2.40.50.140">
    <property type="entry name" value="Nucleic acid-binding proteins"/>
    <property type="match status" value="1"/>
</dbReference>
<dbReference type="CDD" id="cd04496">
    <property type="entry name" value="SSB_OBF"/>
    <property type="match status" value="1"/>
</dbReference>
<accession>A0A450T3R4</accession>
<dbReference type="PANTHER" id="PTHR10302:SF27">
    <property type="entry name" value="SINGLE-STRANDED DNA-BINDING PROTEIN"/>
    <property type="match status" value="1"/>
</dbReference>
<evidence type="ECO:0000256" key="2">
    <source>
        <dbReference type="HAMAP-Rule" id="MF_00984"/>
    </source>
</evidence>
<comment type="subunit">
    <text evidence="2">Homotetramer.</text>
</comment>
<evidence type="ECO:0000256" key="4">
    <source>
        <dbReference type="SAM" id="MobiDB-lite"/>
    </source>
</evidence>
<evidence type="ECO:0000256" key="1">
    <source>
        <dbReference type="ARBA" id="ARBA00023125"/>
    </source>
</evidence>
<dbReference type="InterPro" id="IPR011344">
    <property type="entry name" value="ssDNA-bd"/>
</dbReference>
<dbReference type="Pfam" id="PF00436">
    <property type="entry name" value="SSB"/>
    <property type="match status" value="1"/>
</dbReference>